<dbReference type="PANTHER" id="PTHR14269">
    <property type="entry name" value="CDP-DIACYLGLYCEROL--GLYCEROL-3-PHOSPHATE 3-PHOSPHATIDYLTRANSFERASE-RELATED"/>
    <property type="match status" value="1"/>
</dbReference>
<evidence type="ECO:0000256" key="10">
    <source>
        <dbReference type="ARBA" id="ARBA00022989"/>
    </source>
</evidence>
<dbReference type="PANTHER" id="PTHR14269:SF62">
    <property type="entry name" value="CDP-DIACYLGLYCEROL--GLYCEROL-3-PHOSPHATE 3-PHOSPHATIDYLTRANSFERASE 1, CHLOROPLASTIC"/>
    <property type="match status" value="1"/>
</dbReference>
<proteinExistence type="inferred from homology"/>
<keyword evidence="11" id="KW-0443">Lipid metabolism</keyword>
<dbReference type="InterPro" id="IPR000462">
    <property type="entry name" value="CDP-OH_P_trans"/>
</dbReference>
<evidence type="ECO:0000256" key="16">
    <source>
        <dbReference type="NCBIfam" id="TIGR00560"/>
    </source>
</evidence>
<evidence type="ECO:0000256" key="14">
    <source>
        <dbReference type="ARBA" id="ARBA00023264"/>
    </source>
</evidence>
<evidence type="ECO:0000256" key="13">
    <source>
        <dbReference type="ARBA" id="ARBA00023209"/>
    </source>
</evidence>
<feature type="transmembrane region" description="Helical" evidence="18">
    <location>
        <begin position="69"/>
        <end position="86"/>
    </location>
</feature>
<dbReference type="InterPro" id="IPR050324">
    <property type="entry name" value="CDP-alcohol_PTase-I"/>
</dbReference>
<keyword evidence="13" id="KW-0594">Phospholipid biosynthesis</keyword>
<evidence type="ECO:0000256" key="8">
    <source>
        <dbReference type="ARBA" id="ARBA00022679"/>
    </source>
</evidence>
<keyword evidence="14" id="KW-1208">Phospholipid metabolism</keyword>
<dbReference type="EMBL" id="CP038231">
    <property type="protein sequence ID" value="QDH13980.1"/>
    <property type="molecule type" value="Genomic_DNA"/>
</dbReference>
<dbReference type="Pfam" id="PF01066">
    <property type="entry name" value="CDP-OH_P_transf"/>
    <property type="match status" value="1"/>
</dbReference>
<evidence type="ECO:0000256" key="4">
    <source>
        <dbReference type="ARBA" id="ARBA00010441"/>
    </source>
</evidence>
<keyword evidence="9 18" id="KW-0812">Transmembrane</keyword>
<feature type="transmembrane region" description="Helical" evidence="18">
    <location>
        <begin position="130"/>
        <end position="150"/>
    </location>
</feature>
<accession>A0A4Y6UAL3</accession>
<organism evidence="19 20">
    <name type="scientific">Formicincola oecophyllae</name>
    <dbReference type="NCBI Taxonomy" id="2558361"/>
    <lineage>
        <taxon>Bacteria</taxon>
        <taxon>Pseudomonadati</taxon>
        <taxon>Pseudomonadota</taxon>
        <taxon>Alphaproteobacteria</taxon>
        <taxon>Acetobacterales</taxon>
        <taxon>Acetobacteraceae</taxon>
        <taxon>Formicincola</taxon>
    </lineage>
</organism>
<evidence type="ECO:0000256" key="5">
    <source>
        <dbReference type="ARBA" id="ARBA00013170"/>
    </source>
</evidence>
<dbReference type="GO" id="GO:0016020">
    <property type="term" value="C:membrane"/>
    <property type="evidence" value="ECO:0007669"/>
    <property type="project" value="UniProtKB-SubCell"/>
</dbReference>
<comment type="similarity">
    <text evidence="4 17">Belongs to the CDP-alcohol phosphatidyltransferase class-I family.</text>
</comment>
<dbReference type="GO" id="GO:0008444">
    <property type="term" value="F:CDP-diacylglycerol-glycerol-3-phosphate 3-phosphatidyltransferase activity"/>
    <property type="evidence" value="ECO:0007669"/>
    <property type="project" value="UniProtKB-UniRule"/>
</dbReference>
<evidence type="ECO:0000256" key="3">
    <source>
        <dbReference type="ARBA" id="ARBA00005189"/>
    </source>
</evidence>
<evidence type="ECO:0000256" key="6">
    <source>
        <dbReference type="ARBA" id="ARBA00014944"/>
    </source>
</evidence>
<evidence type="ECO:0000256" key="17">
    <source>
        <dbReference type="RuleBase" id="RU003750"/>
    </source>
</evidence>
<comment type="subcellular location">
    <subcellularLocation>
        <location evidence="1">Membrane</location>
        <topology evidence="1">Multi-pass membrane protein</topology>
    </subcellularLocation>
</comment>
<evidence type="ECO:0000256" key="15">
    <source>
        <dbReference type="ARBA" id="ARBA00048586"/>
    </source>
</evidence>
<comment type="pathway">
    <text evidence="3">Lipid metabolism.</text>
</comment>
<dbReference type="AlphaFoldDB" id="A0A4Y6UAL3"/>
<dbReference type="EC" id="2.7.8.5" evidence="5 16"/>
<dbReference type="RefSeq" id="WP_141443688.1">
    <property type="nucleotide sequence ID" value="NZ_CP038231.1"/>
</dbReference>
<evidence type="ECO:0000256" key="12">
    <source>
        <dbReference type="ARBA" id="ARBA00023136"/>
    </source>
</evidence>
<dbReference type="KEGG" id="swf:E3E12_07100"/>
<dbReference type="NCBIfam" id="TIGR00560">
    <property type="entry name" value="pgsA"/>
    <property type="match status" value="1"/>
</dbReference>
<dbReference type="PROSITE" id="PS00379">
    <property type="entry name" value="CDP_ALCOHOL_P_TRANSF"/>
    <property type="match status" value="1"/>
</dbReference>
<keyword evidence="8 17" id="KW-0808">Transferase</keyword>
<gene>
    <name evidence="19" type="primary">pgsA</name>
    <name evidence="19" type="ORF">E3E12_07100</name>
</gene>
<evidence type="ECO:0000256" key="2">
    <source>
        <dbReference type="ARBA" id="ARBA00005042"/>
    </source>
</evidence>
<keyword evidence="7" id="KW-0444">Lipid biosynthesis</keyword>
<dbReference type="GO" id="GO:0046474">
    <property type="term" value="P:glycerophospholipid biosynthetic process"/>
    <property type="evidence" value="ECO:0007669"/>
    <property type="project" value="TreeGrafter"/>
</dbReference>
<keyword evidence="10 18" id="KW-1133">Transmembrane helix</keyword>
<dbReference type="InterPro" id="IPR043130">
    <property type="entry name" value="CDP-OH_PTrfase_TM_dom"/>
</dbReference>
<comment type="pathway">
    <text evidence="2">Phospholipid metabolism; phosphatidylglycerol biosynthesis; phosphatidylglycerol from CDP-diacylglycerol: step 1/2.</text>
</comment>
<evidence type="ECO:0000256" key="1">
    <source>
        <dbReference type="ARBA" id="ARBA00004141"/>
    </source>
</evidence>
<comment type="catalytic activity">
    <reaction evidence="15">
        <text>a CDP-1,2-diacyl-sn-glycerol + sn-glycerol 3-phosphate = a 1,2-diacyl-sn-glycero-3-phospho-(1'-sn-glycero-3'-phosphate) + CMP + H(+)</text>
        <dbReference type="Rhea" id="RHEA:12593"/>
        <dbReference type="ChEBI" id="CHEBI:15378"/>
        <dbReference type="ChEBI" id="CHEBI:57597"/>
        <dbReference type="ChEBI" id="CHEBI:58332"/>
        <dbReference type="ChEBI" id="CHEBI:60110"/>
        <dbReference type="ChEBI" id="CHEBI:60377"/>
        <dbReference type="EC" id="2.7.8.5"/>
    </reaction>
</comment>
<sequence length="189" mass="20705">MLMNLPNLLTFFRIGIIPLLVLLLSLEPAWCSALALAIYLAACVTDYLDGFLARAYHQQSELGRMLDPIADKLLVGALLIMLAAIHRYAYGALYAAIIIMMREITVSGLREFMAGRKVIHVSRAAKWKTGLQMVALGFLVAGDQTATLLAPLHLGWIPAVGIGSVLLWLSAALTLWTGWSYLRASADYM</sequence>
<dbReference type="Proteomes" id="UP000318709">
    <property type="component" value="Chromosome"/>
</dbReference>
<keyword evidence="20" id="KW-1185">Reference proteome</keyword>
<dbReference type="InterPro" id="IPR004570">
    <property type="entry name" value="Phosphatidylglycerol_P_synth"/>
</dbReference>
<keyword evidence="12 18" id="KW-0472">Membrane</keyword>
<evidence type="ECO:0000256" key="7">
    <source>
        <dbReference type="ARBA" id="ARBA00022516"/>
    </source>
</evidence>
<evidence type="ECO:0000256" key="9">
    <source>
        <dbReference type="ARBA" id="ARBA00022692"/>
    </source>
</evidence>
<reference evidence="19 20" key="1">
    <citation type="submission" date="2019-03" db="EMBL/GenBank/DDBJ databases">
        <title>The complete genome sequence of Swingsia_sp. F3b2 LMG30590(T).</title>
        <authorList>
            <person name="Chua K.-O."/>
            <person name="Chan K.-G."/>
            <person name="See-Too W.-S."/>
        </authorList>
    </citation>
    <scope>NUCLEOTIDE SEQUENCE [LARGE SCALE GENOMIC DNA]</scope>
    <source>
        <strain evidence="19 20">F3b2</strain>
    </source>
</reference>
<protein>
    <recommendedName>
        <fullName evidence="6 16">CDP-diacylglycerol--glycerol-3-phosphate 3-phosphatidyltransferase</fullName>
        <ecNumber evidence="5 16">2.7.8.5</ecNumber>
    </recommendedName>
</protein>
<name>A0A4Y6UAL3_9PROT</name>
<dbReference type="InterPro" id="IPR048254">
    <property type="entry name" value="CDP_ALCOHOL_P_TRANSF_CS"/>
</dbReference>
<evidence type="ECO:0000256" key="18">
    <source>
        <dbReference type="SAM" id="Phobius"/>
    </source>
</evidence>
<evidence type="ECO:0000256" key="11">
    <source>
        <dbReference type="ARBA" id="ARBA00023098"/>
    </source>
</evidence>
<evidence type="ECO:0000313" key="20">
    <source>
        <dbReference type="Proteomes" id="UP000318709"/>
    </source>
</evidence>
<evidence type="ECO:0000313" key="19">
    <source>
        <dbReference type="EMBL" id="QDH13980.1"/>
    </source>
</evidence>
<dbReference type="OrthoDB" id="9796672at2"/>
<dbReference type="PIRSF" id="PIRSF000847">
    <property type="entry name" value="Phos_ph_gly_syn"/>
    <property type="match status" value="1"/>
</dbReference>
<feature type="transmembrane region" description="Helical" evidence="18">
    <location>
        <begin position="156"/>
        <end position="182"/>
    </location>
</feature>
<dbReference type="Gene3D" id="1.20.120.1760">
    <property type="match status" value="1"/>
</dbReference>